<sequence>MNPPMSIEPVIIPRANHPISRSLVSPNALRVLYRLRDNGFIAYLVGGCVRDLLLGREPKDFDVATDATPNQIKRIFRNCRLVGRRFRLAHIHFTDEIIEVATFRALSPPEQGEGEPVADETGQRGGDEAERLRPPRHLVSDEGMVLRDNVFGTPGEDALRRDFTVNALAYCIADFSIIDYAGGMEDLQRGMIRTIGDPRVRFTEDPVRMLRAVRFAAVLGFAVEEETWQAMLDLAPAITRATAPRLYEEMLKLFLSGEGERAYQLLRQTGLFAHLFPGFEAWLGEETDGFPHARTGSALEWVDSQVGSGEPVSPPLLLALLFGGYLEEQSERFMGQGASPLDAVSAAVAAFLGEQAPLVAVPHRIGLAMREILALQQRLHRIPGKRPQAVLARASFAEAMAYLRCRCAMNGEDSPVLAWWERYARDSVMPPVEPCSAGGETKKPRRRRRRRGVRKAAPQ</sequence>
<dbReference type="GO" id="GO:0005524">
    <property type="term" value="F:ATP binding"/>
    <property type="evidence" value="ECO:0007669"/>
    <property type="project" value="UniProtKB-UniRule"/>
</dbReference>
<comment type="catalytic activity">
    <reaction evidence="7">
        <text>RNA(n) + ATP = RNA(n)-3'-adenine ribonucleotide + diphosphate</text>
        <dbReference type="Rhea" id="RHEA:11332"/>
        <dbReference type="Rhea" id="RHEA-COMP:14527"/>
        <dbReference type="Rhea" id="RHEA-COMP:17347"/>
        <dbReference type="ChEBI" id="CHEBI:30616"/>
        <dbReference type="ChEBI" id="CHEBI:33019"/>
        <dbReference type="ChEBI" id="CHEBI:140395"/>
        <dbReference type="ChEBI" id="CHEBI:173115"/>
        <dbReference type="EC" id="2.7.7.19"/>
    </reaction>
</comment>
<dbReference type="InterPro" id="IPR043519">
    <property type="entry name" value="NT_sf"/>
</dbReference>
<reference evidence="13 14" key="1">
    <citation type="journal article" date="2003" name="Science">
        <title>Genome of Geobacter sulfurreducens: metal reduction in subsurface environments.</title>
        <authorList>
            <person name="Methe B.A."/>
            <person name="Nelson K.E."/>
            <person name="Eisen J.A."/>
            <person name="Paulsen I.T."/>
            <person name="Nelson W."/>
            <person name="Heidelberg J.F."/>
            <person name="Wu D."/>
            <person name="Wu M."/>
            <person name="Ward N."/>
            <person name="Beanan M.J."/>
            <person name="Dodson R.J."/>
            <person name="Madupu R."/>
            <person name="Brinkac L.M."/>
            <person name="Daugherty S.C."/>
            <person name="DeBoy R.T."/>
            <person name="Durkin A.S."/>
            <person name="Gwinn M."/>
            <person name="Kolonay J.F."/>
            <person name="Sullivan S.A."/>
            <person name="Haft D.H."/>
            <person name="Selengut J."/>
            <person name="Davidsen T.M."/>
            <person name="Zafar N."/>
            <person name="White O."/>
            <person name="Tran B."/>
            <person name="Romero C."/>
            <person name="Forberger H.A."/>
            <person name="Weidman J."/>
            <person name="Khouri H."/>
            <person name="Feldblyum T.V."/>
            <person name="Utterback T.R."/>
            <person name="Van Aken S.E."/>
            <person name="Lovley D.R."/>
            <person name="Fraser C.M."/>
        </authorList>
    </citation>
    <scope>NUCLEOTIDE SEQUENCE [LARGE SCALE GENOMIC DNA]</scope>
    <source>
        <strain evidence="14">ATCC 51573 / DSM 12127 / PCA</strain>
    </source>
</reference>
<dbReference type="NCBIfam" id="TIGR01942">
    <property type="entry name" value="pcnB"/>
    <property type="match status" value="1"/>
</dbReference>
<comment type="function">
    <text evidence="7">Adds poly(A) tail to the 3' end of many RNAs, which usually targets these RNAs for decay. Plays a significant role in the global control of gene expression, through influencing the rate of transcript degradation, and in the general RNA quality control.</text>
</comment>
<dbReference type="InterPro" id="IPR052191">
    <property type="entry name" value="tRNA_ntf/polyA_polymerase_I"/>
</dbReference>
<dbReference type="EMBL" id="AE017180">
    <property type="protein sequence ID" value="AAR36641.2"/>
    <property type="molecule type" value="Genomic_DNA"/>
</dbReference>
<comment type="similarity">
    <text evidence="7 8">Belongs to the tRNA nucleotidyltransferase/poly(A) polymerase family.</text>
</comment>
<evidence type="ECO:0000256" key="5">
    <source>
        <dbReference type="ARBA" id="ARBA00022884"/>
    </source>
</evidence>
<evidence type="ECO:0000259" key="10">
    <source>
        <dbReference type="Pfam" id="PF01743"/>
    </source>
</evidence>
<feature type="domain" description="tRNA nucleotidyltransferase/poly(A) polymerase RNA and SrmB- binding" evidence="12">
    <location>
        <begin position="220"/>
        <end position="282"/>
    </location>
</feature>
<evidence type="ECO:0000256" key="1">
    <source>
        <dbReference type="ARBA" id="ARBA00022664"/>
    </source>
</evidence>
<dbReference type="HAMAP" id="MF_00957">
    <property type="entry name" value="PolyA_pol"/>
    <property type="match status" value="1"/>
</dbReference>
<feature type="region of interest" description="Disordered" evidence="9">
    <location>
        <begin position="431"/>
        <end position="459"/>
    </location>
</feature>
<dbReference type="InterPro" id="IPR032828">
    <property type="entry name" value="PolyA_RNA-bd"/>
</dbReference>
<evidence type="ECO:0000256" key="6">
    <source>
        <dbReference type="ARBA" id="ARBA00023163"/>
    </source>
</evidence>
<keyword evidence="2 7" id="KW-0808">Transferase</keyword>
<dbReference type="EnsemblBacteria" id="AAR36641">
    <property type="protein sequence ID" value="AAR36641"/>
    <property type="gene ID" value="GSU3250"/>
</dbReference>
<dbReference type="AlphaFoldDB" id="Q747L5"/>
<dbReference type="Pfam" id="PF12626">
    <property type="entry name" value="PolyA_pol_arg_C"/>
    <property type="match status" value="1"/>
</dbReference>
<dbReference type="GO" id="GO:0043633">
    <property type="term" value="P:polyadenylation-dependent RNA catabolic process"/>
    <property type="evidence" value="ECO:0007669"/>
    <property type="project" value="InterPro"/>
</dbReference>
<dbReference type="GO" id="GO:0006397">
    <property type="term" value="P:mRNA processing"/>
    <property type="evidence" value="ECO:0007669"/>
    <property type="project" value="UniProtKB-KW"/>
</dbReference>
<dbReference type="RefSeq" id="WP_010943862.1">
    <property type="nucleotide sequence ID" value="NC_002939.5"/>
</dbReference>
<dbReference type="GO" id="GO:0005829">
    <property type="term" value="C:cytosol"/>
    <property type="evidence" value="ECO:0000318"/>
    <property type="project" value="GO_Central"/>
</dbReference>
<dbReference type="SUPFAM" id="SSF81891">
    <property type="entry name" value="Poly A polymerase C-terminal region-like"/>
    <property type="match status" value="1"/>
</dbReference>
<gene>
    <name evidence="7 13" type="primary">pcnB</name>
    <name evidence="13" type="ordered locus">GSU3250</name>
</gene>
<evidence type="ECO:0000256" key="4">
    <source>
        <dbReference type="ARBA" id="ARBA00022840"/>
    </source>
</evidence>
<dbReference type="InterPro" id="IPR025866">
    <property type="entry name" value="PolyA_pol_arg_C_dom"/>
</dbReference>
<keyword evidence="6 7" id="KW-0804">Transcription</keyword>
<dbReference type="Pfam" id="PF01743">
    <property type="entry name" value="PolyA_pol"/>
    <property type="match status" value="1"/>
</dbReference>
<protein>
    <recommendedName>
        <fullName evidence="7">Poly(A) polymerase I</fullName>
        <shortName evidence="7">PAP I</shortName>
        <ecNumber evidence="7">2.7.7.19</ecNumber>
    </recommendedName>
</protein>
<evidence type="ECO:0000259" key="11">
    <source>
        <dbReference type="Pfam" id="PF12626"/>
    </source>
</evidence>
<dbReference type="GO" id="GO:1990817">
    <property type="term" value="F:poly(A) RNA polymerase activity"/>
    <property type="evidence" value="ECO:0007669"/>
    <property type="project" value="UniProtKB-UniRule"/>
</dbReference>
<feature type="active site" evidence="7">
    <location>
        <position position="62"/>
    </location>
</feature>
<name>Q747L5_GEOSL</name>
<dbReference type="InParanoid" id="Q747L5"/>
<dbReference type="Proteomes" id="UP000000577">
    <property type="component" value="Chromosome"/>
</dbReference>
<dbReference type="Gene3D" id="1.10.3090.10">
    <property type="entry name" value="cca-adding enzyme, domain 2"/>
    <property type="match status" value="1"/>
</dbReference>
<dbReference type="Pfam" id="PF12627">
    <property type="entry name" value="PolyA_pol_RNAbd"/>
    <property type="match status" value="1"/>
</dbReference>
<dbReference type="HOGENOM" id="CLU_015961_0_0_7"/>
<keyword evidence="5 7" id="KW-0694">RNA-binding</keyword>
<feature type="active site" evidence="7">
    <location>
        <position position="60"/>
    </location>
</feature>
<dbReference type="SMR" id="Q747L5"/>
<dbReference type="PANTHER" id="PTHR43051:SF1">
    <property type="entry name" value="POLYNUCLEOTIDE ADENYLYLTRANSFERASE FAMILY PROTEIN"/>
    <property type="match status" value="1"/>
</dbReference>
<dbReference type="Gene3D" id="3.30.460.10">
    <property type="entry name" value="Beta Polymerase, domain 2"/>
    <property type="match status" value="1"/>
</dbReference>
<evidence type="ECO:0000256" key="2">
    <source>
        <dbReference type="ARBA" id="ARBA00022679"/>
    </source>
</evidence>
<dbReference type="PATRIC" id="fig|243231.5.peg.3267"/>
<evidence type="ECO:0000256" key="9">
    <source>
        <dbReference type="SAM" id="MobiDB-lite"/>
    </source>
</evidence>
<accession>Q747L5</accession>
<dbReference type="InterPro" id="IPR002646">
    <property type="entry name" value="PolA_pol_head_dom"/>
</dbReference>
<dbReference type="KEGG" id="gsu:GSU3250"/>
<keyword evidence="1 7" id="KW-0507">mRNA processing</keyword>
<organism evidence="13 14">
    <name type="scientific">Geobacter sulfurreducens (strain ATCC 51573 / DSM 12127 / PCA)</name>
    <dbReference type="NCBI Taxonomy" id="243231"/>
    <lineage>
        <taxon>Bacteria</taxon>
        <taxon>Pseudomonadati</taxon>
        <taxon>Thermodesulfobacteriota</taxon>
        <taxon>Desulfuromonadia</taxon>
        <taxon>Geobacterales</taxon>
        <taxon>Geobacteraceae</taxon>
        <taxon>Geobacter</taxon>
    </lineage>
</organism>
<feature type="region of interest" description="Disordered" evidence="9">
    <location>
        <begin position="108"/>
        <end position="134"/>
    </location>
</feature>
<evidence type="ECO:0000256" key="3">
    <source>
        <dbReference type="ARBA" id="ARBA00022741"/>
    </source>
</evidence>
<feature type="compositionally biased region" description="Basic residues" evidence="9">
    <location>
        <begin position="443"/>
        <end position="459"/>
    </location>
</feature>
<evidence type="ECO:0000256" key="8">
    <source>
        <dbReference type="RuleBase" id="RU003953"/>
    </source>
</evidence>
<dbReference type="GO" id="GO:0003723">
    <property type="term" value="F:RNA binding"/>
    <property type="evidence" value="ECO:0007669"/>
    <property type="project" value="UniProtKB-UniRule"/>
</dbReference>
<evidence type="ECO:0000259" key="12">
    <source>
        <dbReference type="Pfam" id="PF12627"/>
    </source>
</evidence>
<dbReference type="CDD" id="cd05398">
    <property type="entry name" value="NT_ClassII-CCAase"/>
    <property type="match status" value="1"/>
</dbReference>
<evidence type="ECO:0000256" key="7">
    <source>
        <dbReference type="HAMAP-Rule" id="MF_00957"/>
    </source>
</evidence>
<dbReference type="STRING" id="243231.GSU3250"/>
<dbReference type="OrthoDB" id="9805698at2"/>
<feature type="active site" evidence="7">
    <location>
        <position position="162"/>
    </location>
</feature>
<dbReference type="PANTHER" id="PTHR43051">
    <property type="entry name" value="POLYNUCLEOTIDE ADENYLYLTRANSFERASE FAMILY PROTEIN"/>
    <property type="match status" value="1"/>
</dbReference>
<dbReference type="FunCoup" id="Q747L5">
    <property type="interactions" value="256"/>
</dbReference>
<dbReference type="InterPro" id="IPR010206">
    <property type="entry name" value="PolA_pol_I"/>
</dbReference>
<evidence type="ECO:0000313" key="13">
    <source>
        <dbReference type="EMBL" id="AAR36641.2"/>
    </source>
</evidence>
<dbReference type="eggNOG" id="COG0617">
    <property type="taxonomic scope" value="Bacteria"/>
</dbReference>
<keyword evidence="4 7" id="KW-0067">ATP-binding</keyword>
<feature type="domain" description="Polymerase A arginine-rich C-terminal" evidence="11">
    <location>
        <begin position="336"/>
        <end position="451"/>
    </location>
</feature>
<dbReference type="EC" id="2.7.7.19" evidence="7"/>
<reference evidence="13 14" key="2">
    <citation type="journal article" date="2012" name="BMC Genomics">
        <title>Comparative genomic analysis of Geobacter sulfurreducens KN400, a strain with enhanced capacity for extracellular electron transfer and electricity production.</title>
        <authorList>
            <person name="Butler J.E."/>
            <person name="Young N.D."/>
            <person name="Aklujkar M."/>
            <person name="Lovley D.R."/>
        </authorList>
    </citation>
    <scope>NUCLEOTIDE SEQUENCE [LARGE SCALE GENOMIC DNA]</scope>
    <source>
        <strain evidence="14">ATCC 51573 / DSM 12127 / PCA</strain>
    </source>
</reference>
<proteinExistence type="inferred from homology"/>
<feature type="compositionally biased region" description="Basic and acidic residues" evidence="9">
    <location>
        <begin position="121"/>
        <end position="133"/>
    </location>
</feature>
<keyword evidence="14" id="KW-1185">Reference proteome</keyword>
<dbReference type="SUPFAM" id="SSF81301">
    <property type="entry name" value="Nucleotidyltransferase"/>
    <property type="match status" value="1"/>
</dbReference>
<keyword evidence="3 7" id="KW-0547">Nucleotide-binding</keyword>
<evidence type="ECO:0000313" key="14">
    <source>
        <dbReference type="Proteomes" id="UP000000577"/>
    </source>
</evidence>
<feature type="domain" description="Poly A polymerase head" evidence="10">
    <location>
        <begin position="42"/>
        <end position="193"/>
    </location>
</feature>